<comment type="caution">
    <text evidence="3">The sequence shown here is derived from an EMBL/GenBank/DDBJ whole genome shotgun (WGS) entry which is preliminary data.</text>
</comment>
<accession>A0ABV6NVP0</accession>
<feature type="transmembrane region" description="Helical" evidence="2">
    <location>
        <begin position="143"/>
        <end position="162"/>
    </location>
</feature>
<feature type="transmembrane region" description="Helical" evidence="2">
    <location>
        <begin position="42"/>
        <end position="62"/>
    </location>
</feature>
<evidence type="ECO:0000313" key="4">
    <source>
        <dbReference type="Proteomes" id="UP001589894"/>
    </source>
</evidence>
<feature type="region of interest" description="Disordered" evidence="1">
    <location>
        <begin position="392"/>
        <end position="411"/>
    </location>
</feature>
<feature type="transmembrane region" description="Helical" evidence="2">
    <location>
        <begin position="219"/>
        <end position="237"/>
    </location>
</feature>
<feature type="transmembrane region" description="Helical" evidence="2">
    <location>
        <begin position="20"/>
        <end position="36"/>
    </location>
</feature>
<keyword evidence="2" id="KW-0812">Transmembrane</keyword>
<dbReference type="Proteomes" id="UP001589894">
    <property type="component" value="Unassembled WGS sequence"/>
</dbReference>
<dbReference type="EMBL" id="JBHLUE010000004">
    <property type="protein sequence ID" value="MFC0564128.1"/>
    <property type="molecule type" value="Genomic_DNA"/>
</dbReference>
<feature type="transmembrane region" description="Helical" evidence="2">
    <location>
        <begin position="365"/>
        <end position="382"/>
    </location>
</feature>
<feature type="transmembrane region" description="Helical" evidence="2">
    <location>
        <begin position="83"/>
        <end position="104"/>
    </location>
</feature>
<keyword evidence="2" id="KW-1133">Transmembrane helix</keyword>
<feature type="compositionally biased region" description="Low complexity" evidence="1">
    <location>
        <begin position="400"/>
        <end position="411"/>
    </location>
</feature>
<keyword evidence="4" id="KW-1185">Reference proteome</keyword>
<dbReference type="RefSeq" id="WP_377337068.1">
    <property type="nucleotide sequence ID" value="NZ_JBHLUE010000004.1"/>
</dbReference>
<feature type="region of interest" description="Disordered" evidence="1">
    <location>
        <begin position="451"/>
        <end position="475"/>
    </location>
</feature>
<proteinExistence type="predicted"/>
<name>A0ABV6NVP0_9ACTN</name>
<reference evidence="3 4" key="1">
    <citation type="submission" date="2024-09" db="EMBL/GenBank/DDBJ databases">
        <authorList>
            <person name="Sun Q."/>
            <person name="Mori K."/>
        </authorList>
    </citation>
    <scope>NUCLEOTIDE SEQUENCE [LARGE SCALE GENOMIC DNA]</scope>
    <source>
        <strain evidence="3 4">TBRC 2205</strain>
    </source>
</reference>
<evidence type="ECO:0000256" key="1">
    <source>
        <dbReference type="SAM" id="MobiDB-lite"/>
    </source>
</evidence>
<feature type="transmembrane region" description="Helical" evidence="2">
    <location>
        <begin position="337"/>
        <end position="359"/>
    </location>
</feature>
<evidence type="ECO:0008006" key="5">
    <source>
        <dbReference type="Google" id="ProtNLM"/>
    </source>
</evidence>
<evidence type="ECO:0000256" key="2">
    <source>
        <dbReference type="SAM" id="Phobius"/>
    </source>
</evidence>
<feature type="compositionally biased region" description="Low complexity" evidence="1">
    <location>
        <begin position="454"/>
        <end position="466"/>
    </location>
</feature>
<gene>
    <name evidence="3" type="ORF">ACFFHU_08120</name>
</gene>
<organism evidence="3 4">
    <name type="scientific">Plantactinospora siamensis</name>
    <dbReference type="NCBI Taxonomy" id="555372"/>
    <lineage>
        <taxon>Bacteria</taxon>
        <taxon>Bacillati</taxon>
        <taxon>Actinomycetota</taxon>
        <taxon>Actinomycetes</taxon>
        <taxon>Micromonosporales</taxon>
        <taxon>Micromonosporaceae</taxon>
        <taxon>Plantactinospora</taxon>
    </lineage>
</organism>
<protein>
    <recommendedName>
        <fullName evidence="5">O-antigen/teichoic acid export membrane protein</fullName>
    </recommendedName>
</protein>
<sequence length="475" mass="48766">MGSVVAQLARLQRTQLSVQALNRLCSVVLFLLASWWDGDHLPLVAFQGILLAVPYALIEALVGRPIAADLVPERWDTGRWARTAALVVALPVGVVGYLSASIALPQTGVADRLCMLAPVLLQLPIEAYFWATARTGSPRRANLIPQLTAIGTLLGGVTFVAADVRVDVAAVPAQVAVILWCLLRRPAAGPGTVRPGARAAVSLGAVYCFAAVVDLSYSIALPAVAGWVAGASSVVVLRAMDLAFGPFHVALSATTREDVVAGRRIRWRSGTRALTVVTLVVVSAVVLGSERLRGLLATDLGAVGLAVLASYCGYKAVVMVSTWLSTRHMIWAPPRRYLVSAIGSRVIAFAGLTAAIVLAAGLTDLVLLLVAAEATVIGWFLVRMRTGVRAPAVSTDPDGAPEATVGPTGAPAATVGPTGAPAATVVPTSVPAAAVVADGAPAATVVEPARRPNAAVGRASVPAARGRPGGAPLGR</sequence>
<feature type="transmembrane region" description="Helical" evidence="2">
    <location>
        <begin position="110"/>
        <end position="131"/>
    </location>
</feature>
<feature type="transmembrane region" description="Helical" evidence="2">
    <location>
        <begin position="273"/>
        <end position="289"/>
    </location>
</feature>
<feature type="transmembrane region" description="Helical" evidence="2">
    <location>
        <begin position="301"/>
        <end position="325"/>
    </location>
</feature>
<keyword evidence="2" id="KW-0472">Membrane</keyword>
<evidence type="ECO:0000313" key="3">
    <source>
        <dbReference type="EMBL" id="MFC0564128.1"/>
    </source>
</evidence>